<evidence type="ECO:0000313" key="1">
    <source>
        <dbReference type="EMBL" id="ACA67497.1"/>
    </source>
</evidence>
<gene>
    <name evidence="1" type="ordered locus">YPK_1199</name>
</gene>
<dbReference type="AlphaFoldDB" id="A0A0H3B173"/>
<name>A0A0H3B173_YERPY</name>
<accession>A0A0H3B173</accession>
<protein>
    <submittedName>
        <fullName evidence="1">Uncharacterized protein</fullName>
    </submittedName>
</protein>
<organism evidence="1">
    <name type="scientific">Yersinia pseudotuberculosis serotype O:3 (strain YPIII)</name>
    <dbReference type="NCBI Taxonomy" id="502800"/>
    <lineage>
        <taxon>Bacteria</taxon>
        <taxon>Pseudomonadati</taxon>
        <taxon>Pseudomonadota</taxon>
        <taxon>Gammaproteobacteria</taxon>
        <taxon>Enterobacterales</taxon>
        <taxon>Yersiniaceae</taxon>
        <taxon>Yersinia</taxon>
    </lineage>
</organism>
<proteinExistence type="predicted"/>
<dbReference type="EMBL" id="CP000950">
    <property type="protein sequence ID" value="ACA67497.1"/>
    <property type="molecule type" value="Genomic_DNA"/>
</dbReference>
<reference evidence="1" key="1">
    <citation type="submission" date="2008-02" db="EMBL/GenBank/DDBJ databases">
        <title>Complete sequence of Yersinia pseudotuberculosis YPIII.</title>
        <authorList>
            <consortium name="US DOE Joint Genome Institute"/>
            <person name="Challacombe J.F."/>
            <person name="Bruce D."/>
            <person name="Detter J.C."/>
            <person name="Green L."/>
            <person name="Land M."/>
            <person name="Munk C."/>
            <person name="Lindler L.E."/>
            <person name="Nikolich M.P."/>
            <person name="Brettin T."/>
        </authorList>
    </citation>
    <scope>NUCLEOTIDE SEQUENCE</scope>
    <source>
        <strain evidence="1">YPIII</strain>
    </source>
</reference>
<sequence>MAIKITQLHHIDIFNYIAEFLETAKLLGSLETGNQLAFELIDFAQKAAQEAAHANKDGGS</sequence>
<dbReference type="RefSeq" id="WP_012303786.1">
    <property type="nucleotide sequence ID" value="NZ_CP009792.1"/>
</dbReference>
<dbReference type="KEGG" id="ypy:YPK_1199"/>